<proteinExistence type="inferred from homology"/>
<evidence type="ECO:0000256" key="1">
    <source>
        <dbReference type="ARBA" id="ARBA00004141"/>
    </source>
</evidence>
<comment type="subcellular location">
    <subcellularLocation>
        <location evidence="1">Membrane</location>
        <topology evidence="1">Multi-pass membrane protein</topology>
    </subcellularLocation>
</comment>
<dbReference type="InterPro" id="IPR037272">
    <property type="entry name" value="SNS_sf"/>
</dbReference>
<dbReference type="InterPro" id="IPR047218">
    <property type="entry name" value="YocR/YhdH-like"/>
</dbReference>
<dbReference type="OrthoDB" id="9762833at2"/>
<dbReference type="GO" id="GO:0016020">
    <property type="term" value="C:membrane"/>
    <property type="evidence" value="ECO:0007669"/>
    <property type="project" value="UniProtKB-SubCell"/>
</dbReference>
<dbReference type="InterPro" id="IPR000175">
    <property type="entry name" value="Na/ntran_symport"/>
</dbReference>
<dbReference type="NCBIfam" id="NF037979">
    <property type="entry name" value="Na_transp"/>
    <property type="match status" value="1"/>
</dbReference>
<name>A0A3E0X055_9GAMM</name>
<dbReference type="GO" id="GO:0015293">
    <property type="term" value="F:symporter activity"/>
    <property type="evidence" value="ECO:0007669"/>
    <property type="project" value="UniProtKB-KW"/>
</dbReference>
<feature type="transmembrane region" description="Helical" evidence="7">
    <location>
        <begin position="349"/>
        <end position="372"/>
    </location>
</feature>
<organism evidence="8 9">
    <name type="scientific">Alkalilimnicola ehrlichii</name>
    <dbReference type="NCBI Taxonomy" id="351052"/>
    <lineage>
        <taxon>Bacteria</taxon>
        <taxon>Pseudomonadati</taxon>
        <taxon>Pseudomonadota</taxon>
        <taxon>Gammaproteobacteria</taxon>
        <taxon>Chromatiales</taxon>
        <taxon>Ectothiorhodospiraceae</taxon>
        <taxon>Alkalilimnicola</taxon>
    </lineage>
</organism>
<dbReference type="Proteomes" id="UP000256763">
    <property type="component" value="Unassembled WGS sequence"/>
</dbReference>
<evidence type="ECO:0000313" key="9">
    <source>
        <dbReference type="Proteomes" id="UP000256763"/>
    </source>
</evidence>
<comment type="caution">
    <text evidence="8">The sequence shown here is derived from an EMBL/GenBank/DDBJ whole genome shotgun (WGS) entry which is preliminary data.</text>
</comment>
<keyword evidence="2 6" id="KW-0813">Transport</keyword>
<dbReference type="PANTHER" id="PTHR42948">
    <property type="entry name" value="TRANSPORTER"/>
    <property type="match status" value="1"/>
</dbReference>
<protein>
    <recommendedName>
        <fullName evidence="6">Transporter</fullName>
    </recommendedName>
</protein>
<comment type="similarity">
    <text evidence="6">Belongs to the sodium:neurotransmitter symporter (SNF) (TC 2.A.22) family.</text>
</comment>
<accession>A0A3E0X055</accession>
<keyword evidence="3 6" id="KW-0812">Transmembrane</keyword>
<feature type="transmembrane region" description="Helical" evidence="7">
    <location>
        <begin position="153"/>
        <end position="172"/>
    </location>
</feature>
<keyword evidence="5 7" id="KW-0472">Membrane</keyword>
<keyword evidence="4 7" id="KW-1133">Transmembrane helix</keyword>
<evidence type="ECO:0000256" key="4">
    <source>
        <dbReference type="ARBA" id="ARBA00022989"/>
    </source>
</evidence>
<feature type="transmembrane region" description="Helical" evidence="7">
    <location>
        <begin position="91"/>
        <end position="115"/>
    </location>
</feature>
<gene>
    <name evidence="8" type="ORF">CAL65_02490</name>
</gene>
<feature type="transmembrane region" description="Helical" evidence="7">
    <location>
        <begin position="260"/>
        <end position="284"/>
    </location>
</feature>
<dbReference type="Pfam" id="PF00209">
    <property type="entry name" value="SNF"/>
    <property type="match status" value="2"/>
</dbReference>
<feature type="transmembrane region" description="Helical" evidence="7">
    <location>
        <begin position="409"/>
        <end position="427"/>
    </location>
</feature>
<evidence type="ECO:0000256" key="5">
    <source>
        <dbReference type="ARBA" id="ARBA00023136"/>
    </source>
</evidence>
<feature type="transmembrane region" description="Helical" evidence="7">
    <location>
        <begin position="311"/>
        <end position="337"/>
    </location>
</feature>
<dbReference type="CDD" id="cd10336">
    <property type="entry name" value="SLC6sbd_Tyt1-Like"/>
    <property type="match status" value="1"/>
</dbReference>
<dbReference type="SUPFAM" id="SSF161070">
    <property type="entry name" value="SNF-like"/>
    <property type="match status" value="1"/>
</dbReference>
<keyword evidence="6" id="KW-0769">Symport</keyword>
<keyword evidence="9" id="KW-1185">Reference proteome</keyword>
<dbReference type="EMBL" id="NFZW01000002">
    <property type="protein sequence ID" value="RFA38800.1"/>
    <property type="molecule type" value="Genomic_DNA"/>
</dbReference>
<sequence length="471" mass="50337">MISDRESPHGQWSTSLVFVLAAAGSAVGLGNIWKFPYIAGEYGGGAFVLVYLFCIVMIGIPIMVAEITLGRRGRQSPVNSLRTLAQDEGRSQAWTIIGWMGLLTGFLILSFYSVVGGWSLAYVLYAALGAFSEADASDTAALFEALQESPWTLLAWHTLFMAIVFAIVARGVRRGLERALDFLMPLLFLLLIILVGYGLVSGNMAAAVSFMFRPDVSMLTGEAILVAMGHAFFTLSLGMGAIMVYGAYLPKRSSIGKTTLSIAGIDTLVAMLAGLAIFSIVFSLDISPAEGPGLLFVALPTAFGNMPGGTFFGFVFFALVSVAAVTSGISILEPVVAYAVEKSGWTRPVVAALVSLVIWTIGIGALLSFNLWEGFAPLGFLADVPRLWFLEPLTGLNIFDLLSWTTGQLLLPLGGILIALFAGWKLSQPSLREELPMSEDLFTAWLVAVRVVAPIAVLIVLLNGLGILRFS</sequence>
<feature type="transmembrane region" description="Helical" evidence="7">
    <location>
        <begin position="184"/>
        <end position="212"/>
    </location>
</feature>
<dbReference type="AlphaFoldDB" id="A0A3E0X055"/>
<evidence type="ECO:0000256" key="3">
    <source>
        <dbReference type="ARBA" id="ARBA00022692"/>
    </source>
</evidence>
<evidence type="ECO:0000256" key="6">
    <source>
        <dbReference type="RuleBase" id="RU003732"/>
    </source>
</evidence>
<dbReference type="PRINTS" id="PR00176">
    <property type="entry name" value="NANEUSMPORT"/>
</dbReference>
<dbReference type="PROSITE" id="PS50267">
    <property type="entry name" value="NA_NEUROTRAN_SYMP_3"/>
    <property type="match status" value="1"/>
</dbReference>
<feature type="transmembrane region" description="Helical" evidence="7">
    <location>
        <begin position="12"/>
        <end position="33"/>
    </location>
</feature>
<evidence type="ECO:0000256" key="7">
    <source>
        <dbReference type="SAM" id="Phobius"/>
    </source>
</evidence>
<feature type="transmembrane region" description="Helical" evidence="7">
    <location>
        <begin position="224"/>
        <end position="248"/>
    </location>
</feature>
<reference evidence="9" key="1">
    <citation type="submission" date="2017-05" db="EMBL/GenBank/DDBJ databases">
        <authorList>
            <person name="Sharma S."/>
            <person name="Sidhu C."/>
            <person name="Pinnaka A.K."/>
        </authorList>
    </citation>
    <scope>NUCLEOTIDE SEQUENCE [LARGE SCALE GENOMIC DNA]</scope>
    <source>
        <strain evidence="9">AK93</strain>
    </source>
</reference>
<dbReference type="PANTHER" id="PTHR42948:SF1">
    <property type="entry name" value="TRANSPORTER"/>
    <property type="match status" value="1"/>
</dbReference>
<feature type="transmembrane region" description="Helical" evidence="7">
    <location>
        <begin position="45"/>
        <end position="70"/>
    </location>
</feature>
<feature type="transmembrane region" description="Helical" evidence="7">
    <location>
        <begin position="447"/>
        <end position="468"/>
    </location>
</feature>
<evidence type="ECO:0000313" key="8">
    <source>
        <dbReference type="EMBL" id="RFA38800.1"/>
    </source>
</evidence>
<evidence type="ECO:0000256" key="2">
    <source>
        <dbReference type="ARBA" id="ARBA00022448"/>
    </source>
</evidence>
<dbReference type="PROSITE" id="PS00610">
    <property type="entry name" value="NA_NEUROTRAN_SYMP_1"/>
    <property type="match status" value="1"/>
</dbReference>